<dbReference type="AlphaFoldDB" id="A0A0K2T001"/>
<dbReference type="EMBL" id="HACA01001591">
    <property type="protein sequence ID" value="CDW18952.1"/>
    <property type="molecule type" value="Transcribed_RNA"/>
</dbReference>
<proteinExistence type="predicted"/>
<sequence>MELARSHDLHESTIRIIRKNKHQIELTGNINKTEPFFLRLDYSSDKKGFSLTSHNAQNKAIASIFESIKNEE</sequence>
<evidence type="ECO:0000313" key="1">
    <source>
        <dbReference type="EMBL" id="CDW18952.1"/>
    </source>
</evidence>
<accession>A0A0K2T001</accession>
<organism evidence="1">
    <name type="scientific">Lepeophtheirus salmonis</name>
    <name type="common">Salmon louse</name>
    <name type="synonym">Caligus salmonis</name>
    <dbReference type="NCBI Taxonomy" id="72036"/>
    <lineage>
        <taxon>Eukaryota</taxon>
        <taxon>Metazoa</taxon>
        <taxon>Ecdysozoa</taxon>
        <taxon>Arthropoda</taxon>
        <taxon>Crustacea</taxon>
        <taxon>Multicrustacea</taxon>
        <taxon>Hexanauplia</taxon>
        <taxon>Copepoda</taxon>
        <taxon>Siphonostomatoida</taxon>
        <taxon>Caligidae</taxon>
        <taxon>Lepeophtheirus</taxon>
    </lineage>
</organism>
<protein>
    <submittedName>
        <fullName evidence="1">Uncharacterized protein</fullName>
    </submittedName>
</protein>
<name>A0A0K2T001_LEPSM</name>
<reference evidence="1" key="1">
    <citation type="submission" date="2014-05" db="EMBL/GenBank/DDBJ databases">
        <authorList>
            <person name="Chronopoulou M."/>
        </authorList>
    </citation>
    <scope>NUCLEOTIDE SEQUENCE</scope>
    <source>
        <tissue evidence="1">Whole organism</tissue>
    </source>
</reference>